<proteinExistence type="predicted"/>
<dbReference type="Gramene" id="Bo01895s020.1">
    <property type="protein sequence ID" value="Bo01895s020.1"/>
    <property type="gene ID" value="Bo01895s020"/>
</dbReference>
<accession>A0A0D2ZVN7</accession>
<organism evidence="1 2">
    <name type="scientific">Brassica oleracea var. oleracea</name>
    <dbReference type="NCBI Taxonomy" id="109376"/>
    <lineage>
        <taxon>Eukaryota</taxon>
        <taxon>Viridiplantae</taxon>
        <taxon>Streptophyta</taxon>
        <taxon>Embryophyta</taxon>
        <taxon>Tracheophyta</taxon>
        <taxon>Spermatophyta</taxon>
        <taxon>Magnoliopsida</taxon>
        <taxon>eudicotyledons</taxon>
        <taxon>Gunneridae</taxon>
        <taxon>Pentapetalae</taxon>
        <taxon>rosids</taxon>
        <taxon>malvids</taxon>
        <taxon>Brassicales</taxon>
        <taxon>Brassicaceae</taxon>
        <taxon>Brassiceae</taxon>
        <taxon>Brassica</taxon>
    </lineage>
</organism>
<reference evidence="1" key="1">
    <citation type="journal article" date="2014" name="Genome Biol.">
        <title>Transcriptome and methylome profiling reveals relics of genome dominance in the mesopolyploid Brassica oleracea.</title>
        <authorList>
            <person name="Parkin I.A."/>
            <person name="Koh C."/>
            <person name="Tang H."/>
            <person name="Robinson S.J."/>
            <person name="Kagale S."/>
            <person name="Clarke W.E."/>
            <person name="Town C.D."/>
            <person name="Nixon J."/>
            <person name="Krishnakumar V."/>
            <person name="Bidwell S.L."/>
            <person name="Denoeud F."/>
            <person name="Belcram H."/>
            <person name="Links M.G."/>
            <person name="Just J."/>
            <person name="Clarke C."/>
            <person name="Bender T."/>
            <person name="Huebert T."/>
            <person name="Mason A.S."/>
            <person name="Pires J.C."/>
            <person name="Barker G."/>
            <person name="Moore J."/>
            <person name="Walley P.G."/>
            <person name="Manoli S."/>
            <person name="Batley J."/>
            <person name="Edwards D."/>
            <person name="Nelson M.N."/>
            <person name="Wang X."/>
            <person name="Paterson A.H."/>
            <person name="King G."/>
            <person name="Bancroft I."/>
            <person name="Chalhoub B."/>
            <person name="Sharpe A.G."/>
        </authorList>
    </citation>
    <scope>NUCLEOTIDE SEQUENCE [LARGE SCALE GENOMIC DNA]</scope>
    <source>
        <strain evidence="1">cv. TO1000</strain>
    </source>
</reference>
<reference evidence="1" key="2">
    <citation type="submission" date="2015-06" db="UniProtKB">
        <authorList>
            <consortium name="EnsemblPlants"/>
        </authorList>
    </citation>
    <scope>IDENTIFICATION</scope>
</reference>
<dbReference type="Proteomes" id="UP000032141">
    <property type="component" value="Unassembled WGS sequence"/>
</dbReference>
<protein>
    <submittedName>
        <fullName evidence="1">Uncharacterized protein</fullName>
    </submittedName>
</protein>
<dbReference type="HOGENOM" id="CLU_2834707_0_0_1"/>
<evidence type="ECO:0000313" key="1">
    <source>
        <dbReference type="EnsemblPlants" id="Bo01895s020.1"/>
    </source>
</evidence>
<sequence length="66" mass="7890">MFFPHLARFYQSQTSILALSLFLPIAYAAFHLHRQTPNQKEKNKRRDERQVRTYINIQSVNVKTQV</sequence>
<name>A0A0D2ZVN7_BRAOL</name>
<evidence type="ECO:0000313" key="2">
    <source>
        <dbReference type="Proteomes" id="UP000032141"/>
    </source>
</evidence>
<keyword evidence="2" id="KW-1185">Reference proteome</keyword>
<dbReference type="EnsemblPlants" id="Bo01895s020.1">
    <property type="protein sequence ID" value="Bo01895s020.1"/>
    <property type="gene ID" value="Bo01895s020"/>
</dbReference>
<dbReference type="AlphaFoldDB" id="A0A0D2ZVN7"/>